<name>A0ABP9GNN5_9ACTN</name>
<feature type="compositionally biased region" description="Basic and acidic residues" evidence="1">
    <location>
        <begin position="11"/>
        <end position="20"/>
    </location>
</feature>
<evidence type="ECO:0000313" key="2">
    <source>
        <dbReference type="EMBL" id="GAA4949158.1"/>
    </source>
</evidence>
<feature type="region of interest" description="Disordered" evidence="1">
    <location>
        <begin position="1"/>
        <end position="24"/>
    </location>
</feature>
<comment type="caution">
    <text evidence="2">The sequence shown here is derived from an EMBL/GenBank/DDBJ whole genome shotgun (WGS) entry which is preliminary data.</text>
</comment>
<reference evidence="3" key="1">
    <citation type="journal article" date="2019" name="Int. J. Syst. Evol. Microbiol.">
        <title>The Global Catalogue of Microorganisms (GCM) 10K type strain sequencing project: providing services to taxonomists for standard genome sequencing and annotation.</title>
        <authorList>
            <consortium name="The Broad Institute Genomics Platform"/>
            <consortium name="The Broad Institute Genome Sequencing Center for Infectious Disease"/>
            <person name="Wu L."/>
            <person name="Ma J."/>
        </authorList>
    </citation>
    <scope>NUCLEOTIDE SEQUENCE [LARGE SCALE GENOMIC DNA]</scope>
    <source>
        <strain evidence="3">JCM 17986</strain>
    </source>
</reference>
<protein>
    <submittedName>
        <fullName evidence="2">YwqJ-related putative deaminase</fullName>
    </submittedName>
</protein>
<dbReference type="InterPro" id="IPR025968">
    <property type="entry name" value="YwqJ_deaminase"/>
</dbReference>
<evidence type="ECO:0000256" key="1">
    <source>
        <dbReference type="SAM" id="MobiDB-lite"/>
    </source>
</evidence>
<gene>
    <name evidence="2" type="ORF">GCM10023205_06850</name>
</gene>
<dbReference type="Pfam" id="PF14431">
    <property type="entry name" value="YwqJ-deaminase"/>
    <property type="match status" value="1"/>
</dbReference>
<proteinExistence type="predicted"/>
<dbReference type="EMBL" id="BAABHS010000002">
    <property type="protein sequence ID" value="GAA4949158.1"/>
    <property type="molecule type" value="Genomic_DNA"/>
</dbReference>
<keyword evidence="3" id="KW-1185">Reference proteome</keyword>
<dbReference type="Proteomes" id="UP001500466">
    <property type="component" value="Unassembled WGS sequence"/>
</dbReference>
<organism evidence="2 3">
    <name type="scientific">Yinghuangia aomiensis</name>
    <dbReference type="NCBI Taxonomy" id="676205"/>
    <lineage>
        <taxon>Bacteria</taxon>
        <taxon>Bacillati</taxon>
        <taxon>Actinomycetota</taxon>
        <taxon>Actinomycetes</taxon>
        <taxon>Kitasatosporales</taxon>
        <taxon>Streptomycetaceae</taxon>
        <taxon>Yinghuangia</taxon>
    </lineage>
</organism>
<sequence>MPPPNPTTRRAAPDTTKHPEPLPVRVPRDSILPAVAAALFVGKKVRTRAGHKGDLVPVAHPVVRDLLTELPSEQRERWTGRCPEVALLSEHLFETEAVRKGRAAKKPFALADARRALKGARVTVRRIREEGDPAHGGYQPPCRSCAALFEHLGVVATEG</sequence>
<evidence type="ECO:0000313" key="3">
    <source>
        <dbReference type="Proteomes" id="UP001500466"/>
    </source>
</evidence>
<accession>A0ABP9GNN5</accession>